<dbReference type="EMBL" id="CAKLDM010000002">
    <property type="protein sequence ID" value="CAH0539631.1"/>
    <property type="molecule type" value="Genomic_DNA"/>
</dbReference>
<dbReference type="SMART" id="SM00471">
    <property type="entry name" value="HDc"/>
    <property type="match status" value="1"/>
</dbReference>
<dbReference type="InterPro" id="IPR021800">
    <property type="entry name" value="DUF3369"/>
</dbReference>
<dbReference type="InterPro" id="IPR011006">
    <property type="entry name" value="CheY-like_superfamily"/>
</dbReference>
<evidence type="ECO:0000313" key="4">
    <source>
        <dbReference type="EMBL" id="CAH0539631.1"/>
    </source>
</evidence>
<dbReference type="SUPFAM" id="SSF109604">
    <property type="entry name" value="HD-domain/PDEase-like"/>
    <property type="match status" value="1"/>
</dbReference>
<dbReference type="Pfam" id="PF11849">
    <property type="entry name" value="DUF3369"/>
    <property type="match status" value="1"/>
</dbReference>
<dbReference type="EC" id="3.1.4.-" evidence="4"/>
<dbReference type="RefSeq" id="WP_237361606.1">
    <property type="nucleotide sequence ID" value="NZ_CAKLDM010000002.1"/>
</dbReference>
<protein>
    <submittedName>
        <fullName evidence="4">3'3'-cGAMP-specific phosphodiesterase 2</fullName>
        <ecNumber evidence="4">3.1.4.-</ecNumber>
    </submittedName>
</protein>
<feature type="domain" description="Response regulatory" evidence="2">
    <location>
        <begin position="18"/>
        <end position="142"/>
    </location>
</feature>
<dbReference type="InterPro" id="IPR001789">
    <property type="entry name" value="Sig_transdc_resp-reg_receiver"/>
</dbReference>
<feature type="domain" description="HD-GYP" evidence="3">
    <location>
        <begin position="309"/>
        <end position="506"/>
    </location>
</feature>
<dbReference type="PANTHER" id="PTHR45228">
    <property type="entry name" value="CYCLIC DI-GMP PHOSPHODIESTERASE TM_0186-RELATED"/>
    <property type="match status" value="1"/>
</dbReference>
<keyword evidence="1" id="KW-0597">Phosphoprotein</keyword>
<name>A0ABM9A5L3_9VIBR</name>
<dbReference type="InterPro" id="IPR037522">
    <property type="entry name" value="HD_GYP_dom"/>
</dbReference>
<proteinExistence type="predicted"/>
<dbReference type="Proteomes" id="UP000838748">
    <property type="component" value="Unassembled WGS sequence"/>
</dbReference>
<dbReference type="SUPFAM" id="SSF52172">
    <property type="entry name" value="CheY-like"/>
    <property type="match status" value="1"/>
</dbReference>
<sequence length="509" mass="57542">MPLKLLRELEEPSALPWKVLIVDDEPDVHQVSVMVLKRFRLDDRPLEFVHAYSGAEAKEKMSTTPDIALVFLDVVMETDNAGLEVARWIREDLGNHFTRIVLRTGQPGQAPEQEVITNYDINDYKEKTELSSQKLFTTVYAAIRSYRDIVKVEQARELEENYRQGLERVIQSTAVIFQQHTLKAFSDGILQQVLSLLRMNDQSMLVSVRGLTTLREPHSDYQILARIGDHNDQNIDGDVKHYLEKAIEAKNSIIENDVFVGYFSTSSGATSLLYLKGARKITELESQLLTIFSYSVSLAFENLFLGQEIIDTQGELIYRLGDVVESRSEETANHVRRLSELSYQLCKLLGYPEEKANLLRQAAPMHDVGKIAIPDSVLLKPGKLDSEEWEVMKTHAEIGYKILAGSKRSILQTAATIAHQHHEKVDGTGYPQGLKGDEISIEARIIAVADVFDALTHERVYKPAWPIDEVIEQMKASKGTHLDPNIVDTLLDNIDVALDINEKFSPRPH</sequence>
<dbReference type="SMART" id="SM00448">
    <property type="entry name" value="REC"/>
    <property type="match status" value="1"/>
</dbReference>
<evidence type="ECO:0000256" key="1">
    <source>
        <dbReference type="PROSITE-ProRule" id="PRU00169"/>
    </source>
</evidence>
<evidence type="ECO:0000259" key="2">
    <source>
        <dbReference type="PROSITE" id="PS50110"/>
    </source>
</evidence>
<keyword evidence="5" id="KW-1185">Reference proteome</keyword>
<organism evidence="4 5">
    <name type="scientific">Vibrio marisflavi CECT 7928</name>
    <dbReference type="NCBI Taxonomy" id="634439"/>
    <lineage>
        <taxon>Bacteria</taxon>
        <taxon>Pseudomonadati</taxon>
        <taxon>Pseudomonadota</taxon>
        <taxon>Gammaproteobacteria</taxon>
        <taxon>Vibrionales</taxon>
        <taxon>Vibrionaceae</taxon>
        <taxon>Vibrio</taxon>
    </lineage>
</organism>
<gene>
    <name evidence="4" type="ORF">VMF7928_02307</name>
</gene>
<dbReference type="InterPro" id="IPR003607">
    <property type="entry name" value="HD/PDEase_dom"/>
</dbReference>
<dbReference type="InterPro" id="IPR052020">
    <property type="entry name" value="Cyclic_di-GMP/3'3'-cGAMP_PDE"/>
</dbReference>
<dbReference type="GO" id="GO:0016787">
    <property type="term" value="F:hydrolase activity"/>
    <property type="evidence" value="ECO:0007669"/>
    <property type="project" value="UniProtKB-KW"/>
</dbReference>
<reference evidence="4" key="1">
    <citation type="submission" date="2021-11" db="EMBL/GenBank/DDBJ databases">
        <authorList>
            <person name="Rodrigo-Torres L."/>
            <person name="Arahal R. D."/>
            <person name="Lucena T."/>
        </authorList>
    </citation>
    <scope>NUCLEOTIDE SEQUENCE</scope>
    <source>
        <strain evidence="4">CECT 7928</strain>
    </source>
</reference>
<dbReference type="Gene3D" id="3.40.50.2300">
    <property type="match status" value="1"/>
</dbReference>
<keyword evidence="4" id="KW-0378">Hydrolase</keyword>
<feature type="modified residue" description="4-aspartylphosphate" evidence="1">
    <location>
        <position position="73"/>
    </location>
</feature>
<evidence type="ECO:0000313" key="5">
    <source>
        <dbReference type="Proteomes" id="UP000838748"/>
    </source>
</evidence>
<dbReference type="Pfam" id="PF13487">
    <property type="entry name" value="HD_5"/>
    <property type="match status" value="1"/>
</dbReference>
<dbReference type="PROSITE" id="PS50110">
    <property type="entry name" value="RESPONSE_REGULATORY"/>
    <property type="match status" value="1"/>
</dbReference>
<dbReference type="CDD" id="cd00077">
    <property type="entry name" value="HDc"/>
    <property type="match status" value="1"/>
</dbReference>
<dbReference type="PROSITE" id="PS51832">
    <property type="entry name" value="HD_GYP"/>
    <property type="match status" value="1"/>
</dbReference>
<accession>A0ABM9A5L3</accession>
<comment type="caution">
    <text evidence="4">The sequence shown here is derived from an EMBL/GenBank/DDBJ whole genome shotgun (WGS) entry which is preliminary data.</text>
</comment>
<dbReference type="Gene3D" id="1.10.3210.10">
    <property type="entry name" value="Hypothetical protein af1432"/>
    <property type="match status" value="1"/>
</dbReference>
<evidence type="ECO:0000259" key="3">
    <source>
        <dbReference type="PROSITE" id="PS51832"/>
    </source>
</evidence>
<dbReference type="PANTHER" id="PTHR45228:SF9">
    <property type="entry name" value="3'3'-CGAMP-SPECIFIC PHOSPHODIESTERASE 2"/>
    <property type="match status" value="1"/>
</dbReference>